<dbReference type="AlphaFoldDB" id="A0A7W7GY64"/>
<name>A0A7W7GY64_9ACTN</name>
<accession>A0A7W7GY64</accession>
<organism evidence="3 4">
    <name type="scientific">Actinoplanes octamycinicus</name>
    <dbReference type="NCBI Taxonomy" id="135948"/>
    <lineage>
        <taxon>Bacteria</taxon>
        <taxon>Bacillati</taxon>
        <taxon>Actinomycetota</taxon>
        <taxon>Actinomycetes</taxon>
        <taxon>Micromonosporales</taxon>
        <taxon>Micromonosporaceae</taxon>
        <taxon>Actinoplanes</taxon>
    </lineage>
</organism>
<keyword evidence="4" id="KW-1185">Reference proteome</keyword>
<evidence type="ECO:0000256" key="1">
    <source>
        <dbReference type="ARBA" id="ARBA00009477"/>
    </source>
</evidence>
<protein>
    <submittedName>
        <fullName evidence="3">HlyD family secretion protein</fullName>
    </submittedName>
</protein>
<dbReference type="SUPFAM" id="SSF111369">
    <property type="entry name" value="HlyD-like secretion proteins"/>
    <property type="match status" value="2"/>
</dbReference>
<dbReference type="Gene3D" id="2.40.50.100">
    <property type="match status" value="1"/>
</dbReference>
<dbReference type="InterPro" id="IPR006143">
    <property type="entry name" value="RND_pump_MFP"/>
</dbReference>
<reference evidence="3 4" key="1">
    <citation type="submission" date="2020-08" db="EMBL/GenBank/DDBJ databases">
        <title>Sequencing the genomes of 1000 actinobacteria strains.</title>
        <authorList>
            <person name="Klenk H.-P."/>
        </authorList>
    </citation>
    <scope>NUCLEOTIDE SEQUENCE [LARGE SCALE GENOMIC DNA]</scope>
    <source>
        <strain evidence="3 4">DSM 45809</strain>
    </source>
</reference>
<comment type="caution">
    <text evidence="3">The sequence shown here is derived from an EMBL/GenBank/DDBJ whole genome shotgun (WGS) entry which is preliminary data.</text>
</comment>
<dbReference type="InterPro" id="IPR058649">
    <property type="entry name" value="CzcB_C"/>
</dbReference>
<dbReference type="RefSeq" id="WP_239177561.1">
    <property type="nucleotide sequence ID" value="NZ_BAABFG010000005.1"/>
</dbReference>
<dbReference type="Pfam" id="PF25975">
    <property type="entry name" value="CzcB_C"/>
    <property type="match status" value="1"/>
</dbReference>
<dbReference type="PANTHER" id="PTHR30469">
    <property type="entry name" value="MULTIDRUG RESISTANCE PROTEIN MDTA"/>
    <property type="match status" value="1"/>
</dbReference>
<sequence>MAGLGAGVTVAVLHHRQETQRSSEVVAVAAAKGAVTLDVATIGTVEPATTRELSFAVAGTVEEIRVRAGTKVAAGQTLATVDDTDAAGDVASAEETLSDAEDRLGDAQTRAASVTASATACATSGTGHLTVAGALPVEAAAVGGAEAEGAAAGAAEADGAAAEGGAAAEVEAAEAEGAAAAACPTRGYPDTGNDPILNARQTVNRATRAVAEAKAALSGTVIKAPIAGTVVAVAGSVGDTVSSGKTFVTLADTYTMQVRADFPEADAGALRVGQTGTVTLADHDDALTATVVQVDPVGTSDGTLVRYGAVLSFAAPPSDLLVGQSAQVTVRVGEATDVLRVPSTAVHDVSGGSGTVLVRAGGTNAQRTVTVGLRGDQYTEVTGGLAAGERVVRSW</sequence>
<evidence type="ECO:0000259" key="2">
    <source>
        <dbReference type="Pfam" id="PF25975"/>
    </source>
</evidence>
<dbReference type="EMBL" id="JACHNB010000001">
    <property type="protein sequence ID" value="MBB4740474.1"/>
    <property type="molecule type" value="Genomic_DNA"/>
</dbReference>
<gene>
    <name evidence="3" type="ORF">BJY16_003933</name>
</gene>
<feature type="domain" description="CzcB-like C-terminal circularly permuted SH3-like" evidence="2">
    <location>
        <begin position="340"/>
        <end position="392"/>
    </location>
</feature>
<dbReference type="NCBIfam" id="TIGR01730">
    <property type="entry name" value="RND_mfp"/>
    <property type="match status" value="1"/>
</dbReference>
<comment type="similarity">
    <text evidence="1">Belongs to the membrane fusion protein (MFP) (TC 8.A.1) family.</text>
</comment>
<evidence type="ECO:0000313" key="4">
    <source>
        <dbReference type="Proteomes" id="UP000546162"/>
    </source>
</evidence>
<dbReference type="GO" id="GO:1990281">
    <property type="term" value="C:efflux pump complex"/>
    <property type="evidence" value="ECO:0007669"/>
    <property type="project" value="TreeGrafter"/>
</dbReference>
<dbReference type="Gene3D" id="2.40.420.20">
    <property type="match status" value="1"/>
</dbReference>
<evidence type="ECO:0000313" key="3">
    <source>
        <dbReference type="EMBL" id="MBB4740474.1"/>
    </source>
</evidence>
<dbReference type="Gene3D" id="2.40.30.170">
    <property type="match status" value="1"/>
</dbReference>
<proteinExistence type="inferred from homology"/>
<dbReference type="GO" id="GO:0015562">
    <property type="term" value="F:efflux transmembrane transporter activity"/>
    <property type="evidence" value="ECO:0007669"/>
    <property type="project" value="TreeGrafter"/>
</dbReference>
<dbReference type="PANTHER" id="PTHR30469:SF33">
    <property type="entry name" value="SLR1207 PROTEIN"/>
    <property type="match status" value="1"/>
</dbReference>
<dbReference type="Proteomes" id="UP000546162">
    <property type="component" value="Unassembled WGS sequence"/>
</dbReference>